<organism evidence="2 3">
    <name type="scientific">Jiangella rhizosphaerae</name>
    <dbReference type="NCBI Taxonomy" id="2293569"/>
    <lineage>
        <taxon>Bacteria</taxon>
        <taxon>Bacillati</taxon>
        <taxon>Actinomycetota</taxon>
        <taxon>Actinomycetes</taxon>
        <taxon>Jiangellales</taxon>
        <taxon>Jiangellaceae</taxon>
        <taxon>Jiangella</taxon>
    </lineage>
</organism>
<dbReference type="Proteomes" id="UP000284057">
    <property type="component" value="Unassembled WGS sequence"/>
</dbReference>
<dbReference type="EMBL" id="QUAL01000078">
    <property type="protein sequence ID" value="RIQ28599.1"/>
    <property type="molecule type" value="Genomic_DNA"/>
</dbReference>
<evidence type="ECO:0000313" key="3">
    <source>
        <dbReference type="Proteomes" id="UP000284057"/>
    </source>
</evidence>
<evidence type="ECO:0000313" key="2">
    <source>
        <dbReference type="EMBL" id="RIQ28599.1"/>
    </source>
</evidence>
<keyword evidence="3" id="KW-1185">Reference proteome</keyword>
<dbReference type="AlphaFoldDB" id="A0A418KSU8"/>
<sequence>MDRQPGRQLRPVDGDPQERAAEGRRCRRRRHRGRRGRGSRGGAAGMTFSSVSVTGLEDLVAKLQIALREIDDFIGFTTERSVRADMNRLDVTSAGFQDLEIVYEWVDSALQETQRRLGLARAMQRQHPNAPMVRIEENEVTDLDPALAERQGRDLAIRFEQAGGVDGDFAALMQEFEALAYDPDAMAGFYAELGPEMAARFAAALGMPESGVGENAQRYLELMSIGLGSALMDATPPDGLGAFQNEFGEATDDPKVAWGRLALLQYGDFSGSRAFAERTVNGTALDAFVAGGHEPGNIAAQSLTSDRTSVGLPSDIAALAFRTLSRDPELSRLVFQTHDMEQLVDQVDLTGMSPPDRHDVPEMFGLAIEAGVGADGDPPRTEHSPEENLLAFQFISAVGRHKELPPTLGNSLARIGAAYVDEIVAGSYIDGGERPGRREPSMTGAPPDFPADAGLSPSFYLSPDVVYRFMAGFQDTLETAKPFDDAMGRLMDEQLDAAMQADWATNPPGTRTQDLLRLFGATASLNFEARRRHAADWDATERGIRQAFTDFYTGGAGLIPTNAALHVPYWLFQLIGGKLLGNWVDDVHTEEGVVAENIEAKHMQWYLIAERLVRNGVGAEALASLPPELRTEDGLLRPMEEIFGDTALADEFYDWVNAQSGYPANPLNEGVDAGQQAWNDGAMEAQDWVAYLEPEPEN</sequence>
<reference evidence="2 3" key="1">
    <citation type="submission" date="2018-09" db="EMBL/GenBank/DDBJ databases">
        <title>Isolation, diversity and antifungal activity of actinobacteria from wheat.</title>
        <authorList>
            <person name="Han C."/>
        </authorList>
    </citation>
    <scope>NUCLEOTIDE SEQUENCE [LARGE SCALE GENOMIC DNA]</scope>
    <source>
        <strain evidence="2 3">NEAU-YY265</strain>
    </source>
</reference>
<feature type="region of interest" description="Disordered" evidence="1">
    <location>
        <begin position="1"/>
        <end position="46"/>
    </location>
</feature>
<comment type="caution">
    <text evidence="2">The sequence shown here is derived from an EMBL/GenBank/DDBJ whole genome shotgun (WGS) entry which is preliminary data.</text>
</comment>
<feature type="region of interest" description="Disordered" evidence="1">
    <location>
        <begin position="430"/>
        <end position="449"/>
    </location>
</feature>
<name>A0A418KSU8_9ACTN</name>
<accession>A0A418KSU8</accession>
<dbReference type="OrthoDB" id="3492053at2"/>
<feature type="compositionally biased region" description="Basic and acidic residues" evidence="1">
    <location>
        <begin position="431"/>
        <end position="440"/>
    </location>
</feature>
<evidence type="ECO:0000256" key="1">
    <source>
        <dbReference type="SAM" id="MobiDB-lite"/>
    </source>
</evidence>
<gene>
    <name evidence="2" type="ORF">DY240_08965</name>
</gene>
<feature type="compositionally biased region" description="Basic residues" evidence="1">
    <location>
        <begin position="25"/>
        <end position="38"/>
    </location>
</feature>
<feature type="compositionally biased region" description="Basic and acidic residues" evidence="1">
    <location>
        <begin position="1"/>
        <end position="24"/>
    </location>
</feature>
<proteinExistence type="predicted"/>
<protein>
    <submittedName>
        <fullName evidence="2">Uncharacterized protein</fullName>
    </submittedName>
</protein>